<feature type="domain" description="HTH crp-type" evidence="4">
    <location>
        <begin position="116"/>
        <end position="190"/>
    </location>
</feature>
<dbReference type="Proteomes" id="UP000249555">
    <property type="component" value="Unassembled WGS sequence"/>
</dbReference>
<gene>
    <name evidence="5" type="ORF">DI640_05785</name>
</gene>
<protein>
    <submittedName>
        <fullName evidence="5">Crp/Fnr family transcriptional regulator</fullName>
    </submittedName>
</protein>
<proteinExistence type="predicted"/>
<sequence>MRTYDGSGDIFSQGVRPEMVAFLTRGYTVGQLMDDDGKGQILSLGIPGDALGLEHLYLREADYGTRVLGTAEVALVSRRDLADLASQRPAIALAFAVSQAIDAAITREWLRNVGSRDGLRRIAHFLCEFACRIDARGLKTDDCYELPLSQQQIGRATGMTAVHVNRMLKTLHTAGLIERSWRNVRFPRWDRLREIAGFSDAYLHGGAPLAEAPARA</sequence>
<dbReference type="InterPro" id="IPR012318">
    <property type="entry name" value="HTH_CRP"/>
</dbReference>
<organism evidence="5 6">
    <name type="scientific">Sphingomonas taxi</name>
    <dbReference type="NCBI Taxonomy" id="1549858"/>
    <lineage>
        <taxon>Bacteria</taxon>
        <taxon>Pseudomonadati</taxon>
        <taxon>Pseudomonadota</taxon>
        <taxon>Alphaproteobacteria</taxon>
        <taxon>Sphingomonadales</taxon>
        <taxon>Sphingomonadaceae</taxon>
        <taxon>Sphingomonas</taxon>
    </lineage>
</organism>
<evidence type="ECO:0000313" key="5">
    <source>
        <dbReference type="EMBL" id="PZO74781.1"/>
    </source>
</evidence>
<dbReference type="GO" id="GO:0003677">
    <property type="term" value="F:DNA binding"/>
    <property type="evidence" value="ECO:0007669"/>
    <property type="project" value="UniProtKB-KW"/>
</dbReference>
<dbReference type="Pfam" id="PF13545">
    <property type="entry name" value="HTH_Crp_2"/>
    <property type="match status" value="1"/>
</dbReference>
<dbReference type="InterPro" id="IPR018490">
    <property type="entry name" value="cNMP-bd_dom_sf"/>
</dbReference>
<name>A0A2W5AWF2_9SPHN</name>
<evidence type="ECO:0000256" key="2">
    <source>
        <dbReference type="ARBA" id="ARBA00023125"/>
    </source>
</evidence>
<keyword evidence="1" id="KW-0805">Transcription regulation</keyword>
<dbReference type="PROSITE" id="PS51063">
    <property type="entry name" value="HTH_CRP_2"/>
    <property type="match status" value="1"/>
</dbReference>
<evidence type="ECO:0000313" key="6">
    <source>
        <dbReference type="Proteomes" id="UP000249555"/>
    </source>
</evidence>
<dbReference type="InterPro" id="IPR036390">
    <property type="entry name" value="WH_DNA-bd_sf"/>
</dbReference>
<keyword evidence="2" id="KW-0238">DNA-binding</keyword>
<dbReference type="InterPro" id="IPR014710">
    <property type="entry name" value="RmlC-like_jellyroll"/>
</dbReference>
<reference evidence="5 6" key="1">
    <citation type="submission" date="2017-08" db="EMBL/GenBank/DDBJ databases">
        <title>Infants hospitalized years apart are colonized by the same room-sourced microbial strains.</title>
        <authorList>
            <person name="Brooks B."/>
            <person name="Olm M.R."/>
            <person name="Firek B.A."/>
            <person name="Baker R."/>
            <person name="Thomas B.C."/>
            <person name="Morowitz M.J."/>
            <person name="Banfield J.F."/>
        </authorList>
    </citation>
    <scope>NUCLEOTIDE SEQUENCE [LARGE SCALE GENOMIC DNA]</scope>
    <source>
        <strain evidence="5">S2_018_000_R3_119</strain>
    </source>
</reference>
<dbReference type="SUPFAM" id="SSF46785">
    <property type="entry name" value="Winged helix' DNA-binding domain"/>
    <property type="match status" value="1"/>
</dbReference>
<dbReference type="EMBL" id="QFMX01000005">
    <property type="protein sequence ID" value="PZO74781.1"/>
    <property type="molecule type" value="Genomic_DNA"/>
</dbReference>
<evidence type="ECO:0000259" key="4">
    <source>
        <dbReference type="PROSITE" id="PS51063"/>
    </source>
</evidence>
<keyword evidence="3" id="KW-0804">Transcription</keyword>
<dbReference type="Gene3D" id="1.10.10.10">
    <property type="entry name" value="Winged helix-like DNA-binding domain superfamily/Winged helix DNA-binding domain"/>
    <property type="match status" value="1"/>
</dbReference>
<evidence type="ECO:0000256" key="3">
    <source>
        <dbReference type="ARBA" id="ARBA00023163"/>
    </source>
</evidence>
<dbReference type="SUPFAM" id="SSF51206">
    <property type="entry name" value="cAMP-binding domain-like"/>
    <property type="match status" value="1"/>
</dbReference>
<comment type="caution">
    <text evidence="5">The sequence shown here is derived from an EMBL/GenBank/DDBJ whole genome shotgun (WGS) entry which is preliminary data.</text>
</comment>
<accession>A0A2W5AWF2</accession>
<evidence type="ECO:0000256" key="1">
    <source>
        <dbReference type="ARBA" id="ARBA00023015"/>
    </source>
</evidence>
<dbReference type="AlphaFoldDB" id="A0A2W5AWF2"/>
<dbReference type="Gene3D" id="2.60.120.10">
    <property type="entry name" value="Jelly Rolls"/>
    <property type="match status" value="1"/>
</dbReference>
<dbReference type="GO" id="GO:0006355">
    <property type="term" value="P:regulation of DNA-templated transcription"/>
    <property type="evidence" value="ECO:0007669"/>
    <property type="project" value="InterPro"/>
</dbReference>
<dbReference type="InterPro" id="IPR036388">
    <property type="entry name" value="WH-like_DNA-bd_sf"/>
</dbReference>